<accession>A0A1I4SIG7</accession>
<organism evidence="1 2">
    <name type="scientific">Rugamonas rubra</name>
    <dbReference type="NCBI Taxonomy" id="758825"/>
    <lineage>
        <taxon>Bacteria</taxon>
        <taxon>Pseudomonadati</taxon>
        <taxon>Pseudomonadota</taxon>
        <taxon>Betaproteobacteria</taxon>
        <taxon>Burkholderiales</taxon>
        <taxon>Oxalobacteraceae</taxon>
        <taxon>Telluria group</taxon>
        <taxon>Rugamonas</taxon>
    </lineage>
</organism>
<sequence>MSGPIRNFEPTMSSMQMVDYINEERKAKEAEGGKRFIKLAHRSLMTKVPKVLGKGCANFFAHHVNPDNQQEYPCYNFPKREACLIAMSYSYELQAKVFDRMVELEDEFNASRITTTRDRILIHKAVPYIFERTGACFPRIYLAISAAAGATNFPGMTMGHLARVATPLLRIQNEADTQADWELLHISGKALRGGAQLELAFNTPALYNPSKETL</sequence>
<gene>
    <name evidence="1" type="ORF">SAMN02982985_04792</name>
</gene>
<name>A0A1I4SIG7_9BURK</name>
<dbReference type="STRING" id="758825.SAMN02982985_04792"/>
<dbReference type="RefSeq" id="WP_093390223.1">
    <property type="nucleotide sequence ID" value="NZ_FOTW01000026.1"/>
</dbReference>
<protein>
    <submittedName>
        <fullName evidence="1">Uncharacterized protein</fullName>
    </submittedName>
</protein>
<evidence type="ECO:0000313" key="2">
    <source>
        <dbReference type="Proteomes" id="UP000199470"/>
    </source>
</evidence>
<dbReference type="OrthoDB" id="79831at2"/>
<keyword evidence="2" id="KW-1185">Reference proteome</keyword>
<dbReference type="Proteomes" id="UP000199470">
    <property type="component" value="Unassembled WGS sequence"/>
</dbReference>
<reference evidence="1 2" key="1">
    <citation type="submission" date="2016-10" db="EMBL/GenBank/DDBJ databases">
        <authorList>
            <person name="de Groot N.N."/>
        </authorList>
    </citation>
    <scope>NUCLEOTIDE SEQUENCE [LARGE SCALE GENOMIC DNA]</scope>
    <source>
        <strain evidence="1 2">ATCC 43154</strain>
    </source>
</reference>
<dbReference type="EMBL" id="FOTW01000026">
    <property type="protein sequence ID" value="SFM64141.1"/>
    <property type="molecule type" value="Genomic_DNA"/>
</dbReference>
<proteinExistence type="predicted"/>
<evidence type="ECO:0000313" key="1">
    <source>
        <dbReference type="EMBL" id="SFM64141.1"/>
    </source>
</evidence>
<dbReference type="AlphaFoldDB" id="A0A1I4SIG7"/>